<comment type="caution">
    <text evidence="2">The sequence shown here is derived from an EMBL/GenBank/DDBJ whole genome shotgun (WGS) entry which is preliminary data.</text>
</comment>
<dbReference type="EMBL" id="PZQS01000001">
    <property type="protein sequence ID" value="PVD39330.1"/>
    <property type="molecule type" value="Genomic_DNA"/>
</dbReference>
<accession>A0A2T7Q113</accession>
<dbReference type="InterPro" id="IPR011989">
    <property type="entry name" value="ARM-like"/>
</dbReference>
<reference evidence="2 3" key="1">
    <citation type="submission" date="2018-04" db="EMBL/GenBank/DDBJ databases">
        <title>The genome of golden apple snail Pomacea canaliculata provides insight into stress tolerance and invasive adaptation.</title>
        <authorList>
            <person name="Liu C."/>
            <person name="Liu B."/>
            <person name="Ren Y."/>
            <person name="Zhang Y."/>
            <person name="Wang H."/>
            <person name="Li S."/>
            <person name="Jiang F."/>
            <person name="Yin L."/>
            <person name="Zhang G."/>
            <person name="Qian W."/>
            <person name="Fan W."/>
        </authorList>
    </citation>
    <scope>NUCLEOTIDE SEQUENCE [LARGE SCALE GENOMIC DNA]</scope>
    <source>
        <strain evidence="2">SZHN2017</strain>
        <tissue evidence="2">Muscle</tissue>
    </source>
</reference>
<dbReference type="SUPFAM" id="SSF48371">
    <property type="entry name" value="ARM repeat"/>
    <property type="match status" value="1"/>
</dbReference>
<keyword evidence="3" id="KW-1185">Reference proteome</keyword>
<protein>
    <submittedName>
        <fullName evidence="2">Uncharacterized protein</fullName>
    </submittedName>
</protein>
<dbReference type="PANTHER" id="PTHR38323:SF1">
    <property type="entry name" value="PROTEIN HEATR9"/>
    <property type="match status" value="1"/>
</dbReference>
<evidence type="ECO:0000313" key="3">
    <source>
        <dbReference type="Proteomes" id="UP000245119"/>
    </source>
</evidence>
<feature type="region of interest" description="Disordered" evidence="1">
    <location>
        <begin position="208"/>
        <end position="234"/>
    </location>
</feature>
<sequence>MQKALRVSLNHLEQARTKSEVMNKLNTELSYARSDLNDALYKGVGDINAARKRVIWLEDKMGKLCGKKKIKSHLINQADEEYNSFPDNETDMHEKVTVKEPLEQNGCEVIKSTEKSSFTSWHEEDQAKGHLLQEFGRNPENSEDTEFGDDDAKLETVIHHPESFGGSFEEQISLGADYVQEKDIGKRGKDGEQEENRDDASSAFITELEDASQTNEENVDTEITSKQNQENSDQHQEAALLYWQSEHHRFEYGDFSSSLSEVDPLSYNRVGLAVPDSFLKRSNTDFTELPWKMRLKSSDIKDIHREALDKLALRVYNMQDKICDAAMLSSKSMPLVSTSQQAERKTPTRIPRMERLAVRTPVRLVFHPKPISPPKLLPLTRTNLNKEFPPFASTFANPDPGQRPPAERIADQRNLAEETRLVLYRQKPKPNTPKHISMERRFYKMIEYDRMQSPKTSAKKVLSQVKKTAATTVPSTWSLIKPQSRGKEYSGLRWERVKSVVHESLISPRVEERIDAAKQLGTLRCGDTMVFYALKECLHQDADQRVRYEAAKSLVLLGCWEDEVMQVVLKYLVLGNTEIRLDLINTLTDGKNVQFVDKSIPTFVELVKVLSHFCRNPDPDDQIAFDAAVLLGRFCIHDGNAEARLIKALEESNDTHTKAKALEILVRQFGHVNAMIIGQILQQLKNSPVWHYRVSGSRLLIALGPNHKFVKDKMVEIYNVLKQKLWDDPNSEVRLSAAKALTALGIFTKACEEAEAHLEDGDENLRAEAVVSVGTLGLKNERVIRLLLEMLELDSSEFVRLMIIRTFATLKMVDRRILRTLREREKLEGPLGRVVWTRDTQMSKKKYAVLNRKEEETFLKVDGLSMNNNITGA</sequence>
<proteinExistence type="predicted"/>
<dbReference type="Gene3D" id="1.25.10.10">
    <property type="entry name" value="Leucine-rich Repeat Variant"/>
    <property type="match status" value="2"/>
</dbReference>
<name>A0A2T7Q113_POMCA</name>
<dbReference type="InterPro" id="IPR052873">
    <property type="entry name" value="HEATR9"/>
</dbReference>
<evidence type="ECO:0000256" key="1">
    <source>
        <dbReference type="SAM" id="MobiDB-lite"/>
    </source>
</evidence>
<dbReference type="InterPro" id="IPR016024">
    <property type="entry name" value="ARM-type_fold"/>
</dbReference>
<feature type="compositionally biased region" description="Polar residues" evidence="1">
    <location>
        <begin position="211"/>
        <end position="231"/>
    </location>
</feature>
<organism evidence="2 3">
    <name type="scientific">Pomacea canaliculata</name>
    <name type="common">Golden apple snail</name>
    <dbReference type="NCBI Taxonomy" id="400727"/>
    <lineage>
        <taxon>Eukaryota</taxon>
        <taxon>Metazoa</taxon>
        <taxon>Spiralia</taxon>
        <taxon>Lophotrochozoa</taxon>
        <taxon>Mollusca</taxon>
        <taxon>Gastropoda</taxon>
        <taxon>Caenogastropoda</taxon>
        <taxon>Architaenioglossa</taxon>
        <taxon>Ampullarioidea</taxon>
        <taxon>Ampullariidae</taxon>
        <taxon>Pomacea</taxon>
    </lineage>
</organism>
<gene>
    <name evidence="2" type="ORF">C0Q70_01960</name>
</gene>
<dbReference type="AlphaFoldDB" id="A0A2T7Q113"/>
<evidence type="ECO:0000313" key="2">
    <source>
        <dbReference type="EMBL" id="PVD39330.1"/>
    </source>
</evidence>
<dbReference type="PANTHER" id="PTHR38323">
    <property type="entry name" value="PROTEIN HEATR9"/>
    <property type="match status" value="1"/>
</dbReference>
<dbReference type="Pfam" id="PF13646">
    <property type="entry name" value="HEAT_2"/>
    <property type="match status" value="1"/>
</dbReference>
<dbReference type="Proteomes" id="UP000245119">
    <property type="component" value="Linkage Group LG1"/>
</dbReference>
<dbReference type="OrthoDB" id="10031548at2759"/>